<dbReference type="Proteomes" id="UP000479190">
    <property type="component" value="Unassembled WGS sequence"/>
</dbReference>
<proteinExistence type="predicted"/>
<accession>A0A6H5J2S0</accession>
<feature type="region of interest" description="Disordered" evidence="1">
    <location>
        <begin position="276"/>
        <end position="299"/>
    </location>
</feature>
<keyword evidence="3" id="KW-1185">Reference proteome</keyword>
<feature type="non-terminal residue" evidence="2">
    <location>
        <position position="1"/>
    </location>
</feature>
<reference evidence="2 3" key="1">
    <citation type="submission" date="2020-02" db="EMBL/GenBank/DDBJ databases">
        <authorList>
            <person name="Ferguson B K."/>
        </authorList>
    </citation>
    <scope>NUCLEOTIDE SEQUENCE [LARGE SCALE GENOMIC DNA]</scope>
</reference>
<evidence type="ECO:0000256" key="1">
    <source>
        <dbReference type="SAM" id="MobiDB-lite"/>
    </source>
</evidence>
<gene>
    <name evidence="2" type="ORF">TBRA_LOCUS16006</name>
</gene>
<sequence length="690" mass="76715">KLDRYRESNPASSMCKFKYVYQGRKTEKIKDAETQTNLIASKLTAVEPVTSDHWYVSCEHGEGSAVNQWIFIEEELTRRAPASKDPAVHALFATGPNVEKKKRRRYDSPLCGSGGRVICLPAPRARKRARLATRIINHPQGPALQPLWSPSWKTQQQRQRQRQQQQQSSNSTLSTVGRAATIVERVYELGFVYVCACVLQTGEKSTNIKAETQCLTAATTSKMKHASWTRNKLKSYSAIKLKSTTIFSVANKCRKVEIIGACTVIARFRRTESTIITPRTRSSGSSSSSSSSDGSSTLSASSSISVKVISEPYLWTQNRSRGTDQGSQTRSHKIRATRKHESDCIIILFKLHVIHMSAVLIRRIVQRSSCIQLSLPPERAVRILKTMTKSGLALYGLSFGKISVAAAHARVCTACGVLLTQSASQCQMKKKRKMSIVFPSCRGKGRHSAQLSKSPRMTSTRSGRWTCSRKIQCNAPDSSSFSGLFCRYITGVATTSVAASASLSVKKVMHGFCQYDRSLTHTIIRAAQRSEEVYVAREAKRESLTVGSAVRVTVGAVYNTNTRRSSKRKTTLWTHKPEIILRVAVGSRQALVTFDFAKVTQAITSAAVAGLELRCTSRDTRTHTAMRHTPAIRRSRVRTRMSKRRASNRSNTFHLQGCKLIMQRIMLNEHLAPRERETAAVAAAARNIIR</sequence>
<protein>
    <submittedName>
        <fullName evidence="2">Uncharacterized protein</fullName>
    </submittedName>
</protein>
<evidence type="ECO:0000313" key="2">
    <source>
        <dbReference type="EMBL" id="CAB0044418.1"/>
    </source>
</evidence>
<name>A0A6H5J2S0_9HYME</name>
<organism evidence="2 3">
    <name type="scientific">Trichogramma brassicae</name>
    <dbReference type="NCBI Taxonomy" id="86971"/>
    <lineage>
        <taxon>Eukaryota</taxon>
        <taxon>Metazoa</taxon>
        <taxon>Ecdysozoa</taxon>
        <taxon>Arthropoda</taxon>
        <taxon>Hexapoda</taxon>
        <taxon>Insecta</taxon>
        <taxon>Pterygota</taxon>
        <taxon>Neoptera</taxon>
        <taxon>Endopterygota</taxon>
        <taxon>Hymenoptera</taxon>
        <taxon>Apocrita</taxon>
        <taxon>Proctotrupomorpha</taxon>
        <taxon>Chalcidoidea</taxon>
        <taxon>Trichogrammatidae</taxon>
        <taxon>Trichogramma</taxon>
    </lineage>
</organism>
<dbReference type="EMBL" id="CADCXV010001449">
    <property type="protein sequence ID" value="CAB0044418.1"/>
    <property type="molecule type" value="Genomic_DNA"/>
</dbReference>
<dbReference type="AlphaFoldDB" id="A0A6H5J2S0"/>
<evidence type="ECO:0000313" key="3">
    <source>
        <dbReference type="Proteomes" id="UP000479190"/>
    </source>
</evidence>